<reference evidence="2 3" key="1">
    <citation type="submission" date="2023-01" db="EMBL/GenBank/DDBJ databases">
        <title>Analysis of 21 Apiospora genomes using comparative genomics revels a genus with tremendous synthesis potential of carbohydrate active enzymes and secondary metabolites.</title>
        <authorList>
            <person name="Sorensen T."/>
        </authorList>
    </citation>
    <scope>NUCLEOTIDE SEQUENCE [LARGE SCALE GENOMIC DNA]</scope>
    <source>
        <strain evidence="2 3">CBS 83171</strain>
    </source>
</reference>
<organism evidence="2 3">
    <name type="scientific">Apiospora saccharicola</name>
    <dbReference type="NCBI Taxonomy" id="335842"/>
    <lineage>
        <taxon>Eukaryota</taxon>
        <taxon>Fungi</taxon>
        <taxon>Dikarya</taxon>
        <taxon>Ascomycota</taxon>
        <taxon>Pezizomycotina</taxon>
        <taxon>Sordariomycetes</taxon>
        <taxon>Xylariomycetidae</taxon>
        <taxon>Amphisphaeriales</taxon>
        <taxon>Apiosporaceae</taxon>
        <taxon>Apiospora</taxon>
    </lineage>
</organism>
<comment type="caution">
    <text evidence="2">The sequence shown here is derived from an EMBL/GenBank/DDBJ whole genome shotgun (WGS) entry which is preliminary data.</text>
</comment>
<proteinExistence type="predicted"/>
<sequence length="611" mass="68725">MSGEEVNESSGLSPPRRDSNLVFHTPAVDFIENRSHEYHRAFDSTVCRCSPTQNKFVPLSGASTIVPRLDLSSMTVMPPGPILPQPRPNPSPIGDMSFWAEVFPEAMKRLNDEPQPYHGRYRLQWSIRDFIEWQQVQEKLDMARREYDHFNGHQQIGKFRRKLRGAMDKSVQPLKQAMKLVPDIEIASPVVGAIELLVDAYRQAATVRETVNSGFDDLPETFARMEFYLKSYPKDENIFGALIDLVFAIFKAIEEAIRFYTSAQGSLAAKHAGLAILTGEEYQQKLQHSLKEITVYSEKLEARASLSFTHRMISDGDASWQSHAAIMEDNWATHQVLGVIMHGQLDGNAQTAWIAKLLTRILGVLGDRENNWPPFTSNLLAPNIVTGEAYLPGPTPTPTPGPRIWTKMELLSHLVTPPLDEVDLQDVLCNAGEAILEHRERAEQLMATQELRDWMTCPETSDAFVGAMRDLGPDLEGHSRVVRRDKNQPRVHLRAAPPKRRLQRRRSDDCITCAAAVRVLPGTDHRARPLDRFTEIGAWGLERAVRTLYVLDVPAATQADGVLHHRRHPGVREPGAPTWHDGSCHDTDQTSQRVLQTDGSRHTKAAARESL</sequence>
<name>A0ABR1THT7_9PEZI</name>
<dbReference type="PANTHER" id="PTHR40619">
    <property type="entry name" value="FUNGAL STAND N-TERMINAL GOODBYE DOMAIN-CONTAINING PROTEIN"/>
    <property type="match status" value="1"/>
</dbReference>
<accession>A0ABR1THT7</accession>
<gene>
    <name evidence="2" type="ORF">PG996_014031</name>
</gene>
<feature type="region of interest" description="Disordered" evidence="1">
    <location>
        <begin position="564"/>
        <end position="611"/>
    </location>
</feature>
<feature type="compositionally biased region" description="Polar residues" evidence="1">
    <location>
        <begin position="589"/>
        <end position="598"/>
    </location>
</feature>
<evidence type="ECO:0000313" key="3">
    <source>
        <dbReference type="Proteomes" id="UP001446871"/>
    </source>
</evidence>
<dbReference type="Proteomes" id="UP001446871">
    <property type="component" value="Unassembled WGS sequence"/>
</dbReference>
<dbReference type="EMBL" id="JAQQWM010000009">
    <property type="protein sequence ID" value="KAK8045967.1"/>
    <property type="molecule type" value="Genomic_DNA"/>
</dbReference>
<evidence type="ECO:0000256" key="1">
    <source>
        <dbReference type="SAM" id="MobiDB-lite"/>
    </source>
</evidence>
<dbReference type="PANTHER" id="PTHR40619:SF3">
    <property type="entry name" value="FUNGAL STAND N-TERMINAL GOODBYE DOMAIN-CONTAINING PROTEIN"/>
    <property type="match status" value="1"/>
</dbReference>
<evidence type="ECO:0000313" key="2">
    <source>
        <dbReference type="EMBL" id="KAK8045967.1"/>
    </source>
</evidence>
<keyword evidence="3" id="KW-1185">Reference proteome</keyword>
<protein>
    <submittedName>
        <fullName evidence="2">Uncharacterized protein</fullName>
    </submittedName>
</protein>